<dbReference type="EMBL" id="JAQNDL010000002">
    <property type="protein sequence ID" value="MDC0719774.1"/>
    <property type="molecule type" value="Genomic_DNA"/>
</dbReference>
<keyword evidence="1" id="KW-0812">Transmembrane</keyword>
<protein>
    <submittedName>
        <fullName evidence="2">Uncharacterized protein</fullName>
    </submittedName>
</protein>
<dbReference type="RefSeq" id="WP_272088274.1">
    <property type="nucleotide sequence ID" value="NZ_JAQNDL010000002.1"/>
</dbReference>
<feature type="transmembrane region" description="Helical" evidence="1">
    <location>
        <begin position="136"/>
        <end position="152"/>
    </location>
</feature>
<reference evidence="2 3" key="1">
    <citation type="submission" date="2022-11" db="EMBL/GenBank/DDBJ databases">
        <title>Minimal conservation of predation-associated metabolite biosynthetic gene clusters underscores biosynthetic potential of Myxococcota including descriptions for ten novel species: Archangium lansinium sp. nov., Myxococcus landrumus sp. nov., Nannocystis bai.</title>
        <authorList>
            <person name="Ahearne A."/>
            <person name="Stevens C."/>
            <person name="Dowd S."/>
        </authorList>
    </citation>
    <scope>NUCLEOTIDE SEQUENCE [LARGE SCALE GENOMIC DNA]</scope>
    <source>
        <strain evidence="2 3">BB15-2</strain>
    </source>
</reference>
<evidence type="ECO:0000256" key="1">
    <source>
        <dbReference type="SAM" id="Phobius"/>
    </source>
</evidence>
<feature type="transmembrane region" description="Helical" evidence="1">
    <location>
        <begin position="112"/>
        <end position="130"/>
    </location>
</feature>
<accession>A0ABT5E1L9</accession>
<keyword evidence="1" id="KW-1133">Transmembrane helix</keyword>
<proteinExistence type="predicted"/>
<gene>
    <name evidence="2" type="ORF">POL25_22930</name>
</gene>
<sequence>MSSPSSPEPVTRRPGALARVPAALEFTVTADPADVERQFLAAPEVARLQAHTGHGEDPGFALERSPHGFYLTADPGAWRPGTRAICEVVVGPRDGGAHVVVRFRLHPLTRTAFAFIIALGLAMAGFQLAIAGPVVAATLLVPFLIVVGLLAADRSSLRRQQRALRMLVEATLTPIAVPHERAPAAPFRRVTSD</sequence>
<organism evidence="2 3">
    <name type="scientific">Nannocystis bainbridge</name>
    <dbReference type="NCBI Taxonomy" id="2995303"/>
    <lineage>
        <taxon>Bacteria</taxon>
        <taxon>Pseudomonadati</taxon>
        <taxon>Myxococcota</taxon>
        <taxon>Polyangia</taxon>
        <taxon>Nannocystales</taxon>
        <taxon>Nannocystaceae</taxon>
        <taxon>Nannocystis</taxon>
    </lineage>
</organism>
<keyword evidence="3" id="KW-1185">Reference proteome</keyword>
<comment type="caution">
    <text evidence="2">The sequence shown here is derived from an EMBL/GenBank/DDBJ whole genome shotgun (WGS) entry which is preliminary data.</text>
</comment>
<name>A0ABT5E1L9_9BACT</name>
<keyword evidence="1" id="KW-0472">Membrane</keyword>
<evidence type="ECO:0000313" key="3">
    <source>
        <dbReference type="Proteomes" id="UP001221686"/>
    </source>
</evidence>
<dbReference type="Proteomes" id="UP001221686">
    <property type="component" value="Unassembled WGS sequence"/>
</dbReference>
<evidence type="ECO:0000313" key="2">
    <source>
        <dbReference type="EMBL" id="MDC0719774.1"/>
    </source>
</evidence>